<sequence>MTSTGDRAAPFLPAYGHGTLAEVMPSTAAALGVPGFTDTVGVARHAADVTAAGVLLVDGLGATLLAAHPHDAPALHELASSADSRELTSCFPATTAVSITSLGTGLTPGAHGIEGYSMGVPPLDEPSAAPDVVLNTLRWCAHGATDPVDLLADLPPEEVQPRPTVLQQALRHGVAVTQVAPEVQRRSGLTRAALRGGRFHGVSALGDLAAEVLHGLAVEAEERALVYAYHGDLDMIGHQHGPGSLPWRMQLRIVDRLVAALAESLRPGAVLLVVADHGMVATDRGWHVDLDHTPALLTGVRRLAGETRVRHVHAIDGAADDVLAAWRAELGDAAWVVSREEAVDAGWFGPGVTDTARGRIGDVIAAARGNWTLVRSRNEPRETALVGHHGSLTPAEQLVPLLVARG</sequence>
<dbReference type="RefSeq" id="WP_286051106.1">
    <property type="nucleotide sequence ID" value="NZ_JASVWF010000001.1"/>
</dbReference>
<dbReference type="InterPro" id="IPR017850">
    <property type="entry name" value="Alkaline_phosphatase_core_sf"/>
</dbReference>
<comment type="caution">
    <text evidence="1">The sequence shown here is derived from an EMBL/GenBank/DDBJ whole genome shotgun (WGS) entry which is preliminary data.</text>
</comment>
<protein>
    <submittedName>
        <fullName evidence="1">Alkaline phosphatase family protein</fullName>
    </submittedName>
</protein>
<dbReference type="PANTHER" id="PTHR10151:SF120">
    <property type="entry name" value="BIS(5'-ADENOSYL)-TRIPHOSPHATASE"/>
    <property type="match status" value="1"/>
</dbReference>
<dbReference type="EMBL" id="JASVWF010000001">
    <property type="protein sequence ID" value="MDL5155013.1"/>
    <property type="molecule type" value="Genomic_DNA"/>
</dbReference>
<dbReference type="SUPFAM" id="SSF53649">
    <property type="entry name" value="Alkaline phosphatase-like"/>
    <property type="match status" value="1"/>
</dbReference>
<dbReference type="Pfam" id="PF01663">
    <property type="entry name" value="Phosphodiest"/>
    <property type="match status" value="1"/>
</dbReference>
<accession>A0ABT7M2W8</accession>
<dbReference type="Proteomes" id="UP001231924">
    <property type="component" value="Unassembled WGS sequence"/>
</dbReference>
<keyword evidence="2" id="KW-1185">Reference proteome</keyword>
<name>A0ABT7M2W8_9PSEU</name>
<dbReference type="PANTHER" id="PTHR10151">
    <property type="entry name" value="ECTONUCLEOTIDE PYROPHOSPHATASE/PHOSPHODIESTERASE"/>
    <property type="match status" value="1"/>
</dbReference>
<evidence type="ECO:0000313" key="1">
    <source>
        <dbReference type="EMBL" id="MDL5155013.1"/>
    </source>
</evidence>
<proteinExistence type="predicted"/>
<dbReference type="Gene3D" id="3.40.720.10">
    <property type="entry name" value="Alkaline Phosphatase, subunit A"/>
    <property type="match status" value="1"/>
</dbReference>
<reference evidence="1 2" key="1">
    <citation type="submission" date="2023-06" db="EMBL/GenBank/DDBJ databases">
        <title>Actinomycetospora Odt1-22.</title>
        <authorList>
            <person name="Supong K."/>
        </authorList>
    </citation>
    <scope>NUCLEOTIDE SEQUENCE [LARGE SCALE GENOMIC DNA]</scope>
    <source>
        <strain evidence="1 2">Odt1-22</strain>
    </source>
</reference>
<evidence type="ECO:0000313" key="2">
    <source>
        <dbReference type="Proteomes" id="UP001231924"/>
    </source>
</evidence>
<gene>
    <name evidence="1" type="ORF">QRT03_03520</name>
</gene>
<dbReference type="InterPro" id="IPR002591">
    <property type="entry name" value="Phosphodiest/P_Trfase"/>
</dbReference>
<organism evidence="1 2">
    <name type="scientific">Actinomycetospora termitidis</name>
    <dbReference type="NCBI Taxonomy" id="3053470"/>
    <lineage>
        <taxon>Bacteria</taxon>
        <taxon>Bacillati</taxon>
        <taxon>Actinomycetota</taxon>
        <taxon>Actinomycetes</taxon>
        <taxon>Pseudonocardiales</taxon>
        <taxon>Pseudonocardiaceae</taxon>
        <taxon>Actinomycetospora</taxon>
    </lineage>
</organism>